<dbReference type="RefSeq" id="WP_015179024.1">
    <property type="nucleotide sequence ID" value="NC_019729.1"/>
</dbReference>
<reference evidence="1 2" key="1">
    <citation type="submission" date="2012-05" db="EMBL/GenBank/DDBJ databases">
        <title>Finished chromosome of genome of Oscillatoria sp. PCC 7112.</title>
        <authorList>
            <consortium name="US DOE Joint Genome Institute"/>
            <person name="Gugger M."/>
            <person name="Coursin T."/>
            <person name="Rippka R."/>
            <person name="Tandeau De Marsac N."/>
            <person name="Huntemann M."/>
            <person name="Wei C.-L."/>
            <person name="Han J."/>
            <person name="Detter J.C."/>
            <person name="Han C."/>
            <person name="Tapia R."/>
            <person name="Davenport K."/>
            <person name="Daligault H."/>
            <person name="Erkkila T."/>
            <person name="Gu W."/>
            <person name="Munk A.C.C."/>
            <person name="Teshima H."/>
            <person name="Xu Y."/>
            <person name="Chain P."/>
            <person name="Chen A."/>
            <person name="Krypides N."/>
            <person name="Mavromatis K."/>
            <person name="Markowitz V."/>
            <person name="Szeto E."/>
            <person name="Ivanova N."/>
            <person name="Mikhailova N."/>
            <person name="Ovchinnikova G."/>
            <person name="Pagani I."/>
            <person name="Pati A."/>
            <person name="Goodwin L."/>
            <person name="Peters L."/>
            <person name="Pitluck S."/>
            <person name="Woyke T."/>
            <person name="Kerfeld C."/>
        </authorList>
    </citation>
    <scope>NUCLEOTIDE SEQUENCE [LARGE SCALE GENOMIC DNA]</scope>
    <source>
        <strain evidence="1 2">PCC 7112</strain>
    </source>
</reference>
<gene>
    <name evidence="1" type="ORF">Osc7112_5595</name>
</gene>
<dbReference type="OrthoDB" id="472489at2"/>
<dbReference type="KEGG" id="oni:Osc7112_5595"/>
<evidence type="ECO:0000313" key="2">
    <source>
        <dbReference type="Proteomes" id="UP000010478"/>
    </source>
</evidence>
<keyword evidence="2" id="KW-1185">Reference proteome</keyword>
<organism evidence="1 2">
    <name type="scientific">Phormidium nigroviride PCC 7112</name>
    <dbReference type="NCBI Taxonomy" id="179408"/>
    <lineage>
        <taxon>Bacteria</taxon>
        <taxon>Bacillati</taxon>
        <taxon>Cyanobacteriota</taxon>
        <taxon>Cyanophyceae</taxon>
        <taxon>Oscillatoriophycideae</taxon>
        <taxon>Oscillatoriales</taxon>
        <taxon>Oscillatoriaceae</taxon>
        <taxon>Phormidium</taxon>
    </lineage>
</organism>
<evidence type="ECO:0000313" key="1">
    <source>
        <dbReference type="EMBL" id="AFZ09818.1"/>
    </source>
</evidence>
<proteinExistence type="predicted"/>
<dbReference type="eggNOG" id="COG3391">
    <property type="taxonomic scope" value="Bacteria"/>
</dbReference>
<accession>K9VNZ1</accession>
<dbReference type="EMBL" id="CP003614">
    <property type="protein sequence ID" value="AFZ09818.1"/>
    <property type="molecule type" value="Genomic_DNA"/>
</dbReference>
<dbReference type="AlphaFoldDB" id="K9VNZ1"/>
<dbReference type="HOGENOM" id="CLU_2937168_0_0_3"/>
<sequence>MREVNTVGWVERQRTLPTESTVRYAEYLRYQGYDAIATRSPEMMQYYLVFDPKQVVVVKE</sequence>
<name>K9VNZ1_9CYAN</name>
<dbReference type="Proteomes" id="UP000010478">
    <property type="component" value="Chromosome"/>
</dbReference>
<dbReference type="STRING" id="179408.Osc7112_5595"/>
<protein>
    <submittedName>
        <fullName evidence="1">Uncharacterized protein</fullName>
    </submittedName>
</protein>